<dbReference type="EMBL" id="AWGJ01000011">
    <property type="protein sequence ID" value="ODN74560.1"/>
    <property type="molecule type" value="Genomic_DNA"/>
</dbReference>
<evidence type="ECO:0000256" key="6">
    <source>
        <dbReference type="ARBA" id="ARBA00023136"/>
    </source>
</evidence>
<dbReference type="STRING" id="1295533.A0A1E3HDY5"/>
<evidence type="ECO:0000256" key="8">
    <source>
        <dbReference type="SAM" id="Phobius"/>
    </source>
</evidence>
<sequence length="271" mass="29098">MSVKAEQDLYLDPSIRDWVLVPITLIMLLVGILRHYVTQLLNSAPKKQSAAAVREQRALGRSAILRGTSTLSPIPPAAYKALSASLAAALSSDEYIKPEDVKKEGDAPPNPLEGAGMESAMDGMKKQAVMMVPNMVLMQYINMFFSGFVLMRLPFPLTAGFKSLLSRDIAMADLDVRWVSALSWYFLNLFGLNGVFKLILGADNAAVDTRDLTSTASLSGAGAGPMAGPGGAPDMTKLFKAEVENLALAEGSYKWVGEGIEDRVLAGWGKV</sequence>
<keyword evidence="6 8" id="KW-0472">Membrane</keyword>
<dbReference type="RefSeq" id="XP_018990341.1">
    <property type="nucleotide sequence ID" value="XM_019141534.1"/>
</dbReference>
<dbReference type="GO" id="GO:0034975">
    <property type="term" value="P:protein folding in endoplasmic reticulum"/>
    <property type="evidence" value="ECO:0007669"/>
    <property type="project" value="TreeGrafter"/>
</dbReference>
<organism evidence="9 10">
    <name type="scientific">Cryptococcus amylolentus CBS 6039</name>
    <dbReference type="NCBI Taxonomy" id="1295533"/>
    <lineage>
        <taxon>Eukaryota</taxon>
        <taxon>Fungi</taxon>
        <taxon>Dikarya</taxon>
        <taxon>Basidiomycota</taxon>
        <taxon>Agaricomycotina</taxon>
        <taxon>Tremellomycetes</taxon>
        <taxon>Tremellales</taxon>
        <taxon>Cryptococcaceae</taxon>
        <taxon>Cryptococcus</taxon>
    </lineage>
</organism>
<keyword evidence="4 8" id="KW-0812">Transmembrane</keyword>
<dbReference type="InterPro" id="IPR002809">
    <property type="entry name" value="EMC3/TMCO1"/>
</dbReference>
<evidence type="ECO:0000313" key="10">
    <source>
        <dbReference type="Proteomes" id="UP000094065"/>
    </source>
</evidence>
<dbReference type="PIRSF" id="PIRSF010045">
    <property type="entry name" value="DUF850_TM_euk"/>
    <property type="match status" value="1"/>
</dbReference>
<proteinExistence type="inferred from homology"/>
<dbReference type="GeneID" id="30158236"/>
<evidence type="ECO:0000256" key="1">
    <source>
        <dbReference type="ARBA" id="ARBA00004141"/>
    </source>
</evidence>
<protein>
    <recommendedName>
        <fullName evidence="3 7">ER membrane protein complex subunit 3</fullName>
    </recommendedName>
</protein>
<name>A0A1E3HDY5_9TREE</name>
<dbReference type="InterPro" id="IPR008568">
    <property type="entry name" value="EMC3"/>
</dbReference>
<dbReference type="PANTHER" id="PTHR13116">
    <property type="entry name" value="ER MEMBRANE PROTEIN COMPLEX SUBUNIT 3"/>
    <property type="match status" value="1"/>
</dbReference>
<feature type="transmembrane region" description="Helical" evidence="8">
    <location>
        <begin position="140"/>
        <end position="161"/>
    </location>
</feature>
<evidence type="ECO:0000313" key="9">
    <source>
        <dbReference type="EMBL" id="ODN74560.1"/>
    </source>
</evidence>
<comment type="subcellular location">
    <subcellularLocation>
        <location evidence="1">Membrane</location>
        <topology evidence="1">Multi-pass membrane protein</topology>
    </subcellularLocation>
</comment>
<keyword evidence="10" id="KW-1185">Reference proteome</keyword>
<dbReference type="PANTHER" id="PTHR13116:SF5">
    <property type="entry name" value="ER MEMBRANE PROTEIN COMPLEX SUBUNIT 3"/>
    <property type="match status" value="1"/>
</dbReference>
<comment type="similarity">
    <text evidence="2 7">Belongs to the EMC3 family.</text>
</comment>
<accession>A0A1E3HDY5</accession>
<reference evidence="9 10" key="1">
    <citation type="submission" date="2016-06" db="EMBL/GenBank/DDBJ databases">
        <title>Evolution of pathogenesis and genome organization in the Tremellales.</title>
        <authorList>
            <person name="Cuomo C."/>
            <person name="Litvintseva A."/>
            <person name="Heitman J."/>
            <person name="Chen Y."/>
            <person name="Sun S."/>
            <person name="Springer D."/>
            <person name="Dromer F."/>
            <person name="Young S."/>
            <person name="Zeng Q."/>
            <person name="Chapman S."/>
            <person name="Gujja S."/>
            <person name="Saif S."/>
            <person name="Birren B."/>
        </authorList>
    </citation>
    <scope>NUCLEOTIDE SEQUENCE [LARGE SCALE GENOMIC DNA]</scope>
    <source>
        <strain evidence="9 10">CBS 6039</strain>
    </source>
</reference>
<dbReference type="GO" id="GO:0072546">
    <property type="term" value="C:EMC complex"/>
    <property type="evidence" value="ECO:0007669"/>
    <property type="project" value="TreeGrafter"/>
</dbReference>
<comment type="caution">
    <text evidence="9">The sequence shown here is derived from an EMBL/GenBank/DDBJ whole genome shotgun (WGS) entry which is preliminary data.</text>
</comment>
<dbReference type="Pfam" id="PF01956">
    <property type="entry name" value="EMC3_TMCO1"/>
    <property type="match status" value="1"/>
</dbReference>
<keyword evidence="5 8" id="KW-1133">Transmembrane helix</keyword>
<dbReference type="Proteomes" id="UP000094065">
    <property type="component" value="Unassembled WGS sequence"/>
</dbReference>
<feature type="transmembrane region" description="Helical" evidence="8">
    <location>
        <begin position="181"/>
        <end position="200"/>
    </location>
</feature>
<evidence type="ECO:0000256" key="3">
    <source>
        <dbReference type="ARBA" id="ARBA00020822"/>
    </source>
</evidence>
<dbReference type="OrthoDB" id="6745403at2759"/>
<feature type="transmembrane region" description="Helical" evidence="8">
    <location>
        <begin position="18"/>
        <end position="37"/>
    </location>
</feature>
<evidence type="ECO:0000256" key="7">
    <source>
        <dbReference type="PIRNR" id="PIRNR010045"/>
    </source>
</evidence>
<gene>
    <name evidence="9" type="ORF">L202_06927</name>
</gene>
<dbReference type="SMART" id="SM01415">
    <property type="entry name" value="DUF106"/>
    <property type="match status" value="1"/>
</dbReference>
<evidence type="ECO:0000256" key="5">
    <source>
        <dbReference type="ARBA" id="ARBA00022989"/>
    </source>
</evidence>
<evidence type="ECO:0000256" key="2">
    <source>
        <dbReference type="ARBA" id="ARBA00005376"/>
    </source>
</evidence>
<comment type="function">
    <text evidence="7">The EMC seems to be required for efficient folding of proteins in the endoplasmic reticulum (ER).</text>
</comment>
<evidence type="ECO:0000256" key="4">
    <source>
        <dbReference type="ARBA" id="ARBA00022692"/>
    </source>
</evidence>
<dbReference type="AlphaFoldDB" id="A0A1E3HDY5"/>